<dbReference type="SMART" id="SM00448">
    <property type="entry name" value="REC"/>
    <property type="match status" value="1"/>
</dbReference>
<keyword evidence="12" id="KW-1185">Reference proteome</keyword>
<dbReference type="InterPro" id="IPR039420">
    <property type="entry name" value="WalR-like"/>
</dbReference>
<feature type="DNA-binding region" description="OmpR/PhoB-type" evidence="8">
    <location>
        <begin position="130"/>
        <end position="226"/>
    </location>
</feature>
<dbReference type="CDD" id="cd00383">
    <property type="entry name" value="trans_reg_C"/>
    <property type="match status" value="1"/>
</dbReference>
<dbReference type="Pfam" id="PF00072">
    <property type="entry name" value="Response_reg"/>
    <property type="match status" value="1"/>
</dbReference>
<dbReference type="GO" id="GO:0000156">
    <property type="term" value="F:phosphorelay response regulator activity"/>
    <property type="evidence" value="ECO:0007669"/>
    <property type="project" value="TreeGrafter"/>
</dbReference>
<dbReference type="RefSeq" id="WP_172163920.1">
    <property type="nucleotide sequence ID" value="NZ_CP053564.1"/>
</dbReference>
<dbReference type="GO" id="GO:0032993">
    <property type="term" value="C:protein-DNA complex"/>
    <property type="evidence" value="ECO:0007669"/>
    <property type="project" value="TreeGrafter"/>
</dbReference>
<organism evidence="11 12">
    <name type="scientific">Pseudonocardia broussonetiae</name>
    <dbReference type="NCBI Taxonomy" id="2736640"/>
    <lineage>
        <taxon>Bacteria</taxon>
        <taxon>Bacillati</taxon>
        <taxon>Actinomycetota</taxon>
        <taxon>Actinomycetes</taxon>
        <taxon>Pseudonocardiales</taxon>
        <taxon>Pseudonocardiaceae</taxon>
        <taxon>Pseudonocardia</taxon>
    </lineage>
</organism>
<evidence type="ECO:0000313" key="12">
    <source>
        <dbReference type="Proteomes" id="UP000505377"/>
    </source>
</evidence>
<evidence type="ECO:0000256" key="7">
    <source>
        <dbReference type="PROSITE-ProRule" id="PRU00169"/>
    </source>
</evidence>
<dbReference type="InterPro" id="IPR001867">
    <property type="entry name" value="OmpR/PhoB-type_DNA-bd"/>
</dbReference>
<feature type="domain" description="OmpR/PhoB-type" evidence="10">
    <location>
        <begin position="130"/>
        <end position="226"/>
    </location>
</feature>
<keyword evidence="4" id="KW-0805">Transcription regulation</keyword>
<accession>A0A6M6JRK4</accession>
<evidence type="ECO:0000313" key="11">
    <source>
        <dbReference type="EMBL" id="QJY49039.1"/>
    </source>
</evidence>
<dbReference type="EMBL" id="CP053564">
    <property type="protein sequence ID" value="QJY49039.1"/>
    <property type="molecule type" value="Genomic_DNA"/>
</dbReference>
<evidence type="ECO:0000256" key="5">
    <source>
        <dbReference type="ARBA" id="ARBA00023125"/>
    </source>
</evidence>
<dbReference type="Gene3D" id="1.10.10.10">
    <property type="entry name" value="Winged helix-like DNA-binding domain superfamily/Winged helix DNA-binding domain"/>
    <property type="match status" value="1"/>
</dbReference>
<dbReference type="PANTHER" id="PTHR48111:SF22">
    <property type="entry name" value="REGULATOR OF RPOS"/>
    <property type="match status" value="1"/>
</dbReference>
<dbReference type="GO" id="GO:0006355">
    <property type="term" value="P:regulation of DNA-templated transcription"/>
    <property type="evidence" value="ECO:0007669"/>
    <property type="project" value="InterPro"/>
</dbReference>
<evidence type="ECO:0000256" key="6">
    <source>
        <dbReference type="ARBA" id="ARBA00023163"/>
    </source>
</evidence>
<dbReference type="InterPro" id="IPR011006">
    <property type="entry name" value="CheY-like_superfamily"/>
</dbReference>
<dbReference type="KEGG" id="pbro:HOP40_27375"/>
<evidence type="ECO:0000256" key="8">
    <source>
        <dbReference type="PROSITE-ProRule" id="PRU01091"/>
    </source>
</evidence>
<evidence type="ECO:0000259" key="9">
    <source>
        <dbReference type="PROSITE" id="PS50110"/>
    </source>
</evidence>
<proteinExistence type="predicted"/>
<dbReference type="InterPro" id="IPR036388">
    <property type="entry name" value="WH-like_DNA-bd_sf"/>
</dbReference>
<dbReference type="GO" id="GO:0000976">
    <property type="term" value="F:transcription cis-regulatory region binding"/>
    <property type="evidence" value="ECO:0007669"/>
    <property type="project" value="TreeGrafter"/>
</dbReference>
<dbReference type="PANTHER" id="PTHR48111">
    <property type="entry name" value="REGULATOR OF RPOS"/>
    <property type="match status" value="1"/>
</dbReference>
<dbReference type="SMART" id="SM00862">
    <property type="entry name" value="Trans_reg_C"/>
    <property type="match status" value="1"/>
</dbReference>
<gene>
    <name evidence="11" type="ORF">HOP40_27375</name>
</gene>
<dbReference type="SUPFAM" id="SSF52172">
    <property type="entry name" value="CheY-like"/>
    <property type="match status" value="1"/>
</dbReference>
<feature type="modified residue" description="4-aspartylphosphate" evidence="7">
    <location>
        <position position="57"/>
    </location>
</feature>
<reference evidence="11 12" key="1">
    <citation type="submission" date="2020-05" db="EMBL/GenBank/DDBJ databases">
        <authorList>
            <person name="Mo P."/>
        </authorList>
    </citation>
    <scope>NUCLEOTIDE SEQUENCE [LARGE SCALE GENOMIC DNA]</scope>
    <source>
        <strain evidence="11 12">Gen01</strain>
    </source>
</reference>
<dbReference type="Gene3D" id="6.10.250.690">
    <property type="match status" value="1"/>
</dbReference>
<dbReference type="InterPro" id="IPR001789">
    <property type="entry name" value="Sig_transdc_resp-reg_receiver"/>
</dbReference>
<protein>
    <submittedName>
        <fullName evidence="11">Response regulator transcription factor</fullName>
    </submittedName>
</protein>
<evidence type="ECO:0000256" key="4">
    <source>
        <dbReference type="ARBA" id="ARBA00023015"/>
    </source>
</evidence>
<evidence type="ECO:0000256" key="3">
    <source>
        <dbReference type="ARBA" id="ARBA00023012"/>
    </source>
</evidence>
<keyword evidence="5 8" id="KW-0238">DNA-binding</keyword>
<dbReference type="Gene3D" id="3.40.50.2300">
    <property type="match status" value="1"/>
</dbReference>
<keyword evidence="2 7" id="KW-0597">Phosphoprotein</keyword>
<keyword evidence="6" id="KW-0804">Transcription</keyword>
<comment type="subcellular location">
    <subcellularLocation>
        <location evidence="1">Cytoplasm</location>
    </subcellularLocation>
</comment>
<dbReference type="PROSITE" id="PS50110">
    <property type="entry name" value="RESPONSE_REGULATORY"/>
    <property type="match status" value="1"/>
</dbReference>
<keyword evidence="3" id="KW-0902">Two-component regulatory system</keyword>
<feature type="domain" description="Response regulatory" evidence="9">
    <location>
        <begin position="8"/>
        <end position="122"/>
    </location>
</feature>
<name>A0A6M6JRK4_9PSEU</name>
<dbReference type="GO" id="GO:0005829">
    <property type="term" value="C:cytosol"/>
    <property type="evidence" value="ECO:0007669"/>
    <property type="project" value="TreeGrafter"/>
</dbReference>
<dbReference type="Pfam" id="PF00486">
    <property type="entry name" value="Trans_reg_C"/>
    <property type="match status" value="1"/>
</dbReference>
<sequence>MKQDVTPRLLVVEDDSAVRDALTGALVAEGYTVRACADGLFPDSLVAEFAPDLAVLDVRLGHGPSGLAVARRLRADRDLPIIFLTAADAVEDRLAGFDAGAEDYVTKPFAMAELLARVRALLRRSGRLDSGSWTVADLTVDEAARRAHRGDADLILTKVEFDLLSALGRSAGRVLSKGQLLADVWGFEDYDPNVVEVAMSGLRRKLEANGPRLVHTVRGVGYVLRP</sequence>
<evidence type="ECO:0000256" key="2">
    <source>
        <dbReference type="ARBA" id="ARBA00022553"/>
    </source>
</evidence>
<evidence type="ECO:0000259" key="10">
    <source>
        <dbReference type="PROSITE" id="PS51755"/>
    </source>
</evidence>
<dbReference type="PROSITE" id="PS51755">
    <property type="entry name" value="OMPR_PHOB"/>
    <property type="match status" value="1"/>
</dbReference>
<dbReference type="AlphaFoldDB" id="A0A6M6JRK4"/>
<evidence type="ECO:0000256" key="1">
    <source>
        <dbReference type="ARBA" id="ARBA00004496"/>
    </source>
</evidence>
<dbReference type="Proteomes" id="UP000505377">
    <property type="component" value="Chromosome"/>
</dbReference>